<dbReference type="SUPFAM" id="SSF54637">
    <property type="entry name" value="Thioesterase/thiol ester dehydrase-isomerase"/>
    <property type="match status" value="1"/>
</dbReference>
<dbReference type="EMBL" id="BONF01000027">
    <property type="protein sequence ID" value="GIF83236.1"/>
    <property type="molecule type" value="Genomic_DNA"/>
</dbReference>
<dbReference type="InterPro" id="IPR002539">
    <property type="entry name" value="MaoC-like_dom"/>
</dbReference>
<dbReference type="InterPro" id="IPR039375">
    <property type="entry name" value="NodN-like"/>
</dbReference>
<feature type="domain" description="MaoC-like" evidence="2">
    <location>
        <begin position="15"/>
        <end position="117"/>
    </location>
</feature>
<accession>A0A8J3JM93</accession>
<sequence length="160" mass="17691">MPTTVTHVRDLADAVGSFLGHSEWHEITQRQVNLFAEATWDDQWIHTDPERAATGPYGGTIAHGFLTMSLTPTLLAEIWRVDGIDMTVNQGLDNLRLRAPVPVGAQVRMGAELLSTRTRPKGFAEVVVRLTFESEHAGRRQRVATADLTILLREAAAVPR</sequence>
<dbReference type="Proteomes" id="UP000601223">
    <property type="component" value="Unassembled WGS sequence"/>
</dbReference>
<dbReference type="PANTHER" id="PTHR42993:SF1">
    <property type="entry name" value="MAOC-LIKE DEHYDRATASE DOMAIN-CONTAINING PROTEIN"/>
    <property type="match status" value="1"/>
</dbReference>
<evidence type="ECO:0000313" key="4">
    <source>
        <dbReference type="Proteomes" id="UP000601223"/>
    </source>
</evidence>
<dbReference type="CDD" id="cd03450">
    <property type="entry name" value="NodN"/>
    <property type="match status" value="1"/>
</dbReference>
<name>A0A8J3JM93_9ACTN</name>
<dbReference type="InterPro" id="IPR029069">
    <property type="entry name" value="HotDog_dom_sf"/>
</dbReference>
<keyword evidence="4" id="KW-1185">Reference proteome</keyword>
<dbReference type="RefSeq" id="WP_203749738.1">
    <property type="nucleotide sequence ID" value="NZ_BONF01000027.1"/>
</dbReference>
<dbReference type="Pfam" id="PF01575">
    <property type="entry name" value="MaoC_dehydratas"/>
    <property type="match status" value="1"/>
</dbReference>
<proteinExistence type="inferred from homology"/>
<comment type="caution">
    <text evidence="3">The sequence shown here is derived from an EMBL/GenBank/DDBJ whole genome shotgun (WGS) entry which is preliminary data.</text>
</comment>
<dbReference type="PANTHER" id="PTHR42993">
    <property type="entry name" value="MAOC-LIKE DEHYDRATASE DOMAIN-CONTAINING PROTEIN"/>
    <property type="match status" value="1"/>
</dbReference>
<evidence type="ECO:0000259" key="2">
    <source>
        <dbReference type="Pfam" id="PF01575"/>
    </source>
</evidence>
<evidence type="ECO:0000256" key="1">
    <source>
        <dbReference type="ARBA" id="ARBA00005254"/>
    </source>
</evidence>
<comment type="similarity">
    <text evidence="1">Belongs to the enoyl-CoA hydratase/isomerase family.</text>
</comment>
<gene>
    <name evidence="3" type="ORF">Cba03nite_45850</name>
</gene>
<organism evidence="3 4">
    <name type="scientific">Catellatospora bangladeshensis</name>
    <dbReference type="NCBI Taxonomy" id="310355"/>
    <lineage>
        <taxon>Bacteria</taxon>
        <taxon>Bacillati</taxon>
        <taxon>Actinomycetota</taxon>
        <taxon>Actinomycetes</taxon>
        <taxon>Micromonosporales</taxon>
        <taxon>Micromonosporaceae</taxon>
        <taxon>Catellatospora</taxon>
    </lineage>
</organism>
<dbReference type="AlphaFoldDB" id="A0A8J3JM93"/>
<protein>
    <submittedName>
        <fullName evidence="3">Putative enoyl-CoA hydratase 1</fullName>
    </submittedName>
</protein>
<evidence type="ECO:0000313" key="3">
    <source>
        <dbReference type="EMBL" id="GIF83236.1"/>
    </source>
</evidence>
<dbReference type="Gene3D" id="3.10.129.10">
    <property type="entry name" value="Hotdog Thioesterase"/>
    <property type="match status" value="1"/>
</dbReference>
<reference evidence="3 4" key="1">
    <citation type="submission" date="2021-01" db="EMBL/GenBank/DDBJ databases">
        <title>Whole genome shotgun sequence of Catellatospora bangladeshensis NBRC 107357.</title>
        <authorList>
            <person name="Komaki H."/>
            <person name="Tamura T."/>
        </authorList>
    </citation>
    <scope>NUCLEOTIDE SEQUENCE [LARGE SCALE GENOMIC DNA]</scope>
    <source>
        <strain evidence="3 4">NBRC 107357</strain>
    </source>
</reference>